<reference evidence="3" key="1">
    <citation type="journal article" date="2002" name="Science">
        <title>The draft genome of Ciona intestinalis: insights into chordate and vertebrate origins.</title>
        <authorList>
            <person name="Dehal P."/>
            <person name="Satou Y."/>
            <person name="Campbell R.K."/>
            <person name="Chapman J."/>
            <person name="Degnan B."/>
            <person name="De Tomaso A."/>
            <person name="Davidson B."/>
            <person name="Di Gregorio A."/>
            <person name="Gelpke M."/>
            <person name="Goodstein D.M."/>
            <person name="Harafuji N."/>
            <person name="Hastings K.E."/>
            <person name="Ho I."/>
            <person name="Hotta K."/>
            <person name="Huang W."/>
            <person name="Kawashima T."/>
            <person name="Lemaire P."/>
            <person name="Martinez D."/>
            <person name="Meinertzhagen I.A."/>
            <person name="Necula S."/>
            <person name="Nonaka M."/>
            <person name="Putnam N."/>
            <person name="Rash S."/>
            <person name="Saiga H."/>
            <person name="Satake M."/>
            <person name="Terry A."/>
            <person name="Yamada L."/>
            <person name="Wang H.G."/>
            <person name="Awazu S."/>
            <person name="Azumi K."/>
            <person name="Boore J."/>
            <person name="Branno M."/>
            <person name="Chin-Bow S."/>
            <person name="DeSantis R."/>
            <person name="Doyle S."/>
            <person name="Francino P."/>
            <person name="Keys D.N."/>
            <person name="Haga S."/>
            <person name="Hayashi H."/>
            <person name="Hino K."/>
            <person name="Imai K.S."/>
            <person name="Inaba K."/>
            <person name="Kano S."/>
            <person name="Kobayashi K."/>
            <person name="Kobayashi M."/>
            <person name="Lee B.I."/>
            <person name="Makabe K.W."/>
            <person name="Manohar C."/>
            <person name="Matassi G."/>
            <person name="Medina M."/>
            <person name="Mochizuki Y."/>
            <person name="Mount S."/>
            <person name="Morishita T."/>
            <person name="Miura S."/>
            <person name="Nakayama A."/>
            <person name="Nishizaka S."/>
            <person name="Nomoto H."/>
            <person name="Ohta F."/>
            <person name="Oishi K."/>
            <person name="Rigoutsos I."/>
            <person name="Sano M."/>
            <person name="Sasaki A."/>
            <person name="Sasakura Y."/>
            <person name="Shoguchi E."/>
            <person name="Shin-i T."/>
            <person name="Spagnuolo A."/>
            <person name="Stainier D."/>
            <person name="Suzuki M.M."/>
            <person name="Tassy O."/>
            <person name="Takatori N."/>
            <person name="Tokuoka M."/>
            <person name="Yagi K."/>
            <person name="Yoshizaki F."/>
            <person name="Wada S."/>
            <person name="Zhang C."/>
            <person name="Hyatt P.D."/>
            <person name="Larimer F."/>
            <person name="Detter C."/>
            <person name="Doggett N."/>
            <person name="Glavina T."/>
            <person name="Hawkins T."/>
            <person name="Richardson P."/>
            <person name="Lucas S."/>
            <person name="Kohara Y."/>
            <person name="Levine M."/>
            <person name="Satoh N."/>
            <person name="Rokhsar D.S."/>
        </authorList>
    </citation>
    <scope>NUCLEOTIDE SEQUENCE [LARGE SCALE GENOMIC DNA]</scope>
</reference>
<organism evidence="2 3">
    <name type="scientific">Ciona intestinalis</name>
    <name type="common">Transparent sea squirt</name>
    <name type="synonym">Ascidia intestinalis</name>
    <dbReference type="NCBI Taxonomy" id="7719"/>
    <lineage>
        <taxon>Eukaryota</taxon>
        <taxon>Metazoa</taxon>
        <taxon>Chordata</taxon>
        <taxon>Tunicata</taxon>
        <taxon>Ascidiacea</taxon>
        <taxon>Phlebobranchia</taxon>
        <taxon>Cionidae</taxon>
        <taxon>Ciona</taxon>
    </lineage>
</organism>
<sequence length="274" mass="29288">YFTAKSEEDLNAGKPNGVAAIVVHATDKGNKELVESSGGVDRVVLGQDLNAQSPLLVETEKRSTKSSENENRAKNLHNSHSTDAAILLVNEESNQPIGTANVTDALLTSTPALYVITNDDDVIETAVKEAAATPLKKRNPPVRRFSLGGIPKIFISPATPRASPISGKRKMSLLSCTRVSSIDYALTSEDIEELDLTTRTLGEVCDVRGAIILSYHDVTMKVRVIPKVKEAIGYCYGGVTPKYDKSSVETGDKIILNGVSGVFHPGINAIMGPS</sequence>
<dbReference type="AlphaFoldDB" id="H2XZ73"/>
<keyword evidence="3" id="KW-1185">Reference proteome</keyword>
<evidence type="ECO:0000313" key="2">
    <source>
        <dbReference type="Ensembl" id="ENSCINP00000034957.1"/>
    </source>
</evidence>
<dbReference type="Ensembl" id="ENSCINT00000032710.1">
    <property type="protein sequence ID" value="ENSCINP00000034957.1"/>
    <property type="gene ID" value="ENSCING00000019103.1"/>
</dbReference>
<proteinExistence type="predicted"/>
<dbReference type="STRING" id="7719.ENSCINP00000034957"/>
<dbReference type="EMBL" id="EAAA01000595">
    <property type="status" value="NOT_ANNOTATED_CDS"/>
    <property type="molecule type" value="Genomic_DNA"/>
</dbReference>
<feature type="region of interest" description="Disordered" evidence="1">
    <location>
        <begin position="58"/>
        <end position="79"/>
    </location>
</feature>
<feature type="compositionally biased region" description="Basic and acidic residues" evidence="1">
    <location>
        <begin position="58"/>
        <end position="73"/>
    </location>
</feature>
<name>H2XZ73_CIOIN</name>
<evidence type="ECO:0000256" key="1">
    <source>
        <dbReference type="SAM" id="MobiDB-lite"/>
    </source>
</evidence>
<dbReference type="Proteomes" id="UP000008144">
    <property type="component" value="Chromosome 10"/>
</dbReference>
<accession>H2XZ73</accession>
<evidence type="ECO:0000313" key="3">
    <source>
        <dbReference type="Proteomes" id="UP000008144"/>
    </source>
</evidence>
<protein>
    <submittedName>
        <fullName evidence="2">Uncharacterized protein</fullName>
    </submittedName>
</protein>
<reference evidence="2" key="4">
    <citation type="submission" date="2025-09" db="UniProtKB">
        <authorList>
            <consortium name="Ensembl"/>
        </authorList>
    </citation>
    <scope>IDENTIFICATION</scope>
</reference>
<reference evidence="2" key="3">
    <citation type="submission" date="2025-08" db="UniProtKB">
        <authorList>
            <consortium name="Ensembl"/>
        </authorList>
    </citation>
    <scope>IDENTIFICATION</scope>
</reference>
<dbReference type="HOGENOM" id="CLU_1017516_0_0_1"/>
<dbReference type="InParanoid" id="H2XZ73"/>
<reference evidence="2" key="2">
    <citation type="journal article" date="2008" name="Genome Biol.">
        <title>Improved genome assembly and evidence-based global gene model set for the chordate Ciona intestinalis: new insight into intron and operon populations.</title>
        <authorList>
            <person name="Satou Y."/>
            <person name="Mineta K."/>
            <person name="Ogasawara M."/>
            <person name="Sasakura Y."/>
            <person name="Shoguchi E."/>
            <person name="Ueno K."/>
            <person name="Yamada L."/>
            <person name="Matsumoto J."/>
            <person name="Wasserscheid J."/>
            <person name="Dewar K."/>
            <person name="Wiley G.B."/>
            <person name="Macmil S.L."/>
            <person name="Roe B.A."/>
            <person name="Zeller R.W."/>
            <person name="Hastings K.E."/>
            <person name="Lemaire P."/>
            <person name="Lindquist E."/>
            <person name="Endo T."/>
            <person name="Hotta K."/>
            <person name="Inaba K."/>
        </authorList>
    </citation>
    <scope>NUCLEOTIDE SEQUENCE [LARGE SCALE GENOMIC DNA]</scope>
    <source>
        <strain evidence="2">wild type</strain>
    </source>
</reference>